<reference evidence="1 2" key="1">
    <citation type="submission" date="2018-09" db="EMBL/GenBank/DDBJ databases">
        <title>Paracoccus onubensis nov. sp. a moderate halophilic bacterium isolated from Gruta de las Maravillas (Aracena, Spain).</title>
        <authorList>
            <person name="Jurado V."/>
            <person name="Gutierrez-Patricio S."/>
            <person name="Gonzalez-Pimentel J.L."/>
            <person name="Laiz L."/>
            <person name="Saiz-Jimenez C."/>
        </authorList>
    </citation>
    <scope>NUCLEOTIDE SEQUENCE [LARGE SCALE GENOMIC DNA]</scope>
    <source>
        <strain evidence="1 2">DSM 19484</strain>
    </source>
</reference>
<organism evidence="1 2">
    <name type="scientific">Paracoccus aestuarii</name>
    <dbReference type="NCBI Taxonomy" id="453842"/>
    <lineage>
        <taxon>Bacteria</taxon>
        <taxon>Pseudomonadati</taxon>
        <taxon>Pseudomonadota</taxon>
        <taxon>Alphaproteobacteria</taxon>
        <taxon>Rhodobacterales</taxon>
        <taxon>Paracoccaceae</taxon>
        <taxon>Paracoccus</taxon>
    </lineage>
</organism>
<keyword evidence="2" id="KW-1185">Reference proteome</keyword>
<dbReference type="Proteomes" id="UP000285530">
    <property type="component" value="Unassembled WGS sequence"/>
</dbReference>
<sequence length="72" mass="7596">MTHQIVPGRQGGAAAMTAAFTREMLQNLAVVMEAACEDQPLTVEVEDLAVWAVTPDGARLFIGITPRTAAAN</sequence>
<proteinExistence type="predicted"/>
<dbReference type="EMBL" id="QZEV01000037">
    <property type="protein sequence ID" value="RJL04840.1"/>
    <property type="molecule type" value="Genomic_DNA"/>
</dbReference>
<comment type="caution">
    <text evidence="1">The sequence shown here is derived from an EMBL/GenBank/DDBJ whole genome shotgun (WGS) entry which is preliminary data.</text>
</comment>
<name>A0A418ZWI1_9RHOB</name>
<evidence type="ECO:0000313" key="2">
    <source>
        <dbReference type="Proteomes" id="UP000285530"/>
    </source>
</evidence>
<dbReference type="AlphaFoldDB" id="A0A418ZWI1"/>
<protein>
    <submittedName>
        <fullName evidence="1">Uncharacterized protein</fullName>
    </submittedName>
</protein>
<accession>A0A418ZWI1</accession>
<evidence type="ECO:0000313" key="1">
    <source>
        <dbReference type="EMBL" id="RJL04840.1"/>
    </source>
</evidence>
<gene>
    <name evidence="1" type="ORF">D3P06_08975</name>
</gene>